<dbReference type="GO" id="GO:0005925">
    <property type="term" value="C:focal adhesion"/>
    <property type="evidence" value="ECO:0007669"/>
    <property type="project" value="TreeGrafter"/>
</dbReference>
<name>A0A2M3Z320_9DIPT</name>
<dbReference type="AlphaFoldDB" id="A0A2M3Z320"/>
<dbReference type="FunFam" id="2.10.110.10:FF:000042">
    <property type="entry name" value="lipoma-preferred partner isoform X1"/>
    <property type="match status" value="1"/>
</dbReference>
<dbReference type="InterPro" id="IPR001781">
    <property type="entry name" value="Znf_LIM"/>
</dbReference>
<dbReference type="GO" id="GO:0098609">
    <property type="term" value="P:cell-cell adhesion"/>
    <property type="evidence" value="ECO:0007669"/>
    <property type="project" value="TreeGrafter"/>
</dbReference>
<dbReference type="CDD" id="cd09354">
    <property type="entry name" value="LIM2_LPP"/>
    <property type="match status" value="1"/>
</dbReference>
<comment type="subcellular location">
    <subcellularLocation>
        <location evidence="1">Cell junction</location>
    </subcellularLocation>
    <subcellularLocation>
        <location evidence="2">Cytoplasm</location>
    </subcellularLocation>
</comment>
<dbReference type="PROSITE" id="PS50023">
    <property type="entry name" value="LIM_DOMAIN_2"/>
    <property type="match status" value="2"/>
</dbReference>
<proteinExistence type="inferred from homology"/>
<dbReference type="FunFam" id="2.10.110.10:FF:000109">
    <property type="entry name" value="Lipoma preferred partner"/>
    <property type="match status" value="1"/>
</dbReference>
<feature type="region of interest" description="Disordered" evidence="12">
    <location>
        <begin position="289"/>
        <end position="327"/>
    </location>
</feature>
<dbReference type="FunFam" id="2.10.110.10:FF:000027">
    <property type="entry name" value="lipoma-preferred partner isoform X1"/>
    <property type="match status" value="1"/>
</dbReference>
<feature type="domain" description="LIM zinc-binding" evidence="13">
    <location>
        <begin position="502"/>
        <end position="563"/>
    </location>
</feature>
<feature type="region of interest" description="Disordered" evidence="12">
    <location>
        <begin position="1"/>
        <end position="89"/>
    </location>
</feature>
<protein>
    <submittedName>
        <fullName evidence="14">Putative focal adhesion adaptor protein paxillin</fullName>
    </submittedName>
</protein>
<evidence type="ECO:0000256" key="9">
    <source>
        <dbReference type="ARBA" id="ARBA00022949"/>
    </source>
</evidence>
<keyword evidence="10 11" id="KW-0440">LIM domain</keyword>
<feature type="compositionally biased region" description="Polar residues" evidence="12">
    <location>
        <begin position="442"/>
        <end position="458"/>
    </location>
</feature>
<feature type="region of interest" description="Disordered" evidence="12">
    <location>
        <begin position="246"/>
        <end position="277"/>
    </location>
</feature>
<dbReference type="EMBL" id="GGFM01002087">
    <property type="protein sequence ID" value="MBW22838.1"/>
    <property type="molecule type" value="Transcribed_RNA"/>
</dbReference>
<accession>A0A2M3Z320</accession>
<evidence type="ECO:0000256" key="3">
    <source>
        <dbReference type="ARBA" id="ARBA00009611"/>
    </source>
</evidence>
<keyword evidence="4" id="KW-0963">Cytoplasm</keyword>
<dbReference type="Pfam" id="PF00412">
    <property type="entry name" value="LIM"/>
    <property type="match status" value="3"/>
</dbReference>
<reference evidence="14" key="1">
    <citation type="submission" date="2018-01" db="EMBL/GenBank/DDBJ databases">
        <title>An insight into the sialome of Amazonian anophelines.</title>
        <authorList>
            <person name="Ribeiro J.M."/>
            <person name="Scarpassa V."/>
            <person name="Calvo E."/>
        </authorList>
    </citation>
    <scope>NUCLEOTIDE SEQUENCE</scope>
    <source>
        <tissue evidence="14">Salivary glands</tissue>
    </source>
</reference>
<feature type="domain" description="LIM zinc-binding" evidence="13">
    <location>
        <begin position="622"/>
        <end position="692"/>
    </location>
</feature>
<comment type="similarity">
    <text evidence="3">Belongs to the zyxin/ajuba family.</text>
</comment>
<dbReference type="GO" id="GO:0005737">
    <property type="term" value="C:cytoplasm"/>
    <property type="evidence" value="ECO:0007669"/>
    <property type="project" value="UniProtKB-SubCell"/>
</dbReference>
<evidence type="ECO:0000259" key="13">
    <source>
        <dbReference type="PROSITE" id="PS50023"/>
    </source>
</evidence>
<dbReference type="PANTHER" id="PTHR24207">
    <property type="entry name" value="ZYX102 PROTEIN"/>
    <property type="match status" value="1"/>
</dbReference>
<evidence type="ECO:0000256" key="10">
    <source>
        <dbReference type="ARBA" id="ARBA00023038"/>
    </source>
</evidence>
<dbReference type="CDD" id="cd09437">
    <property type="entry name" value="LIM3_LPP"/>
    <property type="match status" value="1"/>
</dbReference>
<dbReference type="GO" id="GO:0046872">
    <property type="term" value="F:metal ion binding"/>
    <property type="evidence" value="ECO:0007669"/>
    <property type="project" value="UniProtKB-KW"/>
</dbReference>
<dbReference type="PANTHER" id="PTHR24207:SF2">
    <property type="entry name" value="ZYX102 PROTEIN"/>
    <property type="match status" value="1"/>
</dbReference>
<evidence type="ECO:0000256" key="5">
    <source>
        <dbReference type="ARBA" id="ARBA00022723"/>
    </source>
</evidence>
<dbReference type="Gene3D" id="2.10.110.10">
    <property type="entry name" value="Cysteine Rich Protein"/>
    <property type="match status" value="3"/>
</dbReference>
<evidence type="ECO:0000256" key="6">
    <source>
        <dbReference type="ARBA" id="ARBA00022737"/>
    </source>
</evidence>
<feature type="compositionally biased region" description="Polar residues" evidence="12">
    <location>
        <begin position="7"/>
        <end position="26"/>
    </location>
</feature>
<organism evidence="14">
    <name type="scientific">Anopheles braziliensis</name>
    <dbReference type="NCBI Taxonomy" id="58242"/>
    <lineage>
        <taxon>Eukaryota</taxon>
        <taxon>Metazoa</taxon>
        <taxon>Ecdysozoa</taxon>
        <taxon>Arthropoda</taxon>
        <taxon>Hexapoda</taxon>
        <taxon>Insecta</taxon>
        <taxon>Pterygota</taxon>
        <taxon>Neoptera</taxon>
        <taxon>Endopterygota</taxon>
        <taxon>Diptera</taxon>
        <taxon>Nematocera</taxon>
        <taxon>Culicoidea</taxon>
        <taxon>Culicidae</taxon>
        <taxon>Anophelinae</taxon>
        <taxon>Anopheles</taxon>
    </lineage>
</organism>
<dbReference type="PROSITE" id="PS00478">
    <property type="entry name" value="LIM_DOMAIN_1"/>
    <property type="match status" value="1"/>
</dbReference>
<keyword evidence="7 11" id="KW-0862">Zinc</keyword>
<evidence type="ECO:0000256" key="7">
    <source>
        <dbReference type="ARBA" id="ARBA00022833"/>
    </source>
</evidence>
<keyword evidence="9" id="KW-0965">Cell junction</keyword>
<keyword evidence="8" id="KW-0130">Cell adhesion</keyword>
<dbReference type="CDD" id="cd09351">
    <property type="entry name" value="LIM1_LPP"/>
    <property type="match status" value="1"/>
</dbReference>
<feature type="region of interest" description="Disordered" evidence="12">
    <location>
        <begin position="442"/>
        <end position="479"/>
    </location>
</feature>
<feature type="compositionally biased region" description="Low complexity" evidence="12">
    <location>
        <begin position="73"/>
        <end position="89"/>
    </location>
</feature>
<evidence type="ECO:0000256" key="1">
    <source>
        <dbReference type="ARBA" id="ARBA00004282"/>
    </source>
</evidence>
<dbReference type="GO" id="GO:0001725">
    <property type="term" value="C:stress fiber"/>
    <property type="evidence" value="ECO:0007669"/>
    <property type="project" value="TreeGrafter"/>
</dbReference>
<dbReference type="SUPFAM" id="SSF57716">
    <property type="entry name" value="Glucocorticoid receptor-like (DNA-binding domain)"/>
    <property type="match status" value="3"/>
</dbReference>
<evidence type="ECO:0000256" key="11">
    <source>
        <dbReference type="PROSITE-ProRule" id="PRU00125"/>
    </source>
</evidence>
<evidence type="ECO:0000256" key="2">
    <source>
        <dbReference type="ARBA" id="ARBA00004496"/>
    </source>
</evidence>
<sequence length="701" mass="75386">MDAGLSDQLSQLTKQRRATNGATALEQQQQQQQPRPYHSTGLPDCPPNGAGIPGTVMVGKKSGPAVPPKPRKGSQQQVPPQVPKSSNVKQYCEPSFSTVLQGQSNALLDEHAYTNVVGNGATGAARATATASPIPGGLVGKMGVRKVTLDNALELQQQKEALEHHKRVMEDKLKTQGTAPSQGTTVYENAPQQAAYVSGGYGSSDATYSNLPPGAAGGGARGVIGARGAINNDGLIYSNILHSSSSNVPSKPFPQRQVSEELPPPPPQELQQQQQQQGIPLTLNALSLEDNDEEFPPPPSPVSSSYSELRRATDPPVGGHHHHLGHHLGRQAQPTYNMVGGPGAVGGCPPPGTGAQSTYSNLGPGSQIYANNMPHQHHHHHHLHQHQQSLYGTYGGGMSSQGSTTYESIYEPINPRPPSQMSGRSNYSLYAPYVNSHGINSSNDSIITSASQQHQPQSHHLGHHHHRGGGGGGGVPKETEVDTLTDLLVQSMDGTQDVDSYGTCVKCGERVVGENTGCTAMDKIYHITCFTCQQCQINLQGKPFYSLDGKPYCEEDYLNTLEKCSVCLKPILERILRATGKPYHPQCFTCIVCGKSLDGIPFTVDATNQIHCIEDFHKKFAPRCCVCKHPIMPEPGQDETVRVVALDRSFHINCYKCEDCGLLLSSEAEGRGCYPLDDHILCKSCNAKRVQALTSHMTTEL</sequence>
<dbReference type="SMART" id="SM00132">
    <property type="entry name" value="LIM"/>
    <property type="match status" value="3"/>
</dbReference>
<evidence type="ECO:0000313" key="14">
    <source>
        <dbReference type="EMBL" id="MBW22838.1"/>
    </source>
</evidence>
<keyword evidence="5 11" id="KW-0479">Metal-binding</keyword>
<evidence type="ECO:0000256" key="8">
    <source>
        <dbReference type="ARBA" id="ARBA00022889"/>
    </source>
</evidence>
<evidence type="ECO:0000256" key="4">
    <source>
        <dbReference type="ARBA" id="ARBA00022490"/>
    </source>
</evidence>
<keyword evidence="6" id="KW-0677">Repeat</keyword>
<evidence type="ECO:0000256" key="12">
    <source>
        <dbReference type="SAM" id="MobiDB-lite"/>
    </source>
</evidence>